<dbReference type="Gene3D" id="3.40.190.10">
    <property type="entry name" value="Periplasmic binding protein-like II"/>
    <property type="match status" value="2"/>
</dbReference>
<dbReference type="SUPFAM" id="SSF53850">
    <property type="entry name" value="Periplasmic binding protein-like II"/>
    <property type="match status" value="1"/>
</dbReference>
<dbReference type="AlphaFoldDB" id="A0A543ADZ1"/>
<evidence type="ECO:0000256" key="4">
    <source>
        <dbReference type="ARBA" id="ARBA00023163"/>
    </source>
</evidence>
<evidence type="ECO:0000256" key="2">
    <source>
        <dbReference type="ARBA" id="ARBA00023015"/>
    </source>
</evidence>
<dbReference type="CDD" id="cd00090">
    <property type="entry name" value="HTH_ARSR"/>
    <property type="match status" value="1"/>
</dbReference>
<evidence type="ECO:0000256" key="1">
    <source>
        <dbReference type="ARBA" id="ARBA00009437"/>
    </source>
</evidence>
<keyword evidence="3 6" id="KW-0238">DNA-binding</keyword>
<dbReference type="Pfam" id="PF00126">
    <property type="entry name" value="HTH_1"/>
    <property type="match status" value="1"/>
</dbReference>
<dbReference type="InterPro" id="IPR036390">
    <property type="entry name" value="WH_DNA-bd_sf"/>
</dbReference>
<proteinExistence type="inferred from homology"/>
<dbReference type="RefSeq" id="WP_141782481.1">
    <property type="nucleotide sequence ID" value="NZ_VFOV01000001.1"/>
</dbReference>
<dbReference type="Pfam" id="PF03466">
    <property type="entry name" value="LysR_substrate"/>
    <property type="match status" value="1"/>
</dbReference>
<dbReference type="InterPro" id="IPR036388">
    <property type="entry name" value="WH-like_DNA-bd_sf"/>
</dbReference>
<protein>
    <submittedName>
        <fullName evidence="6">DNA-binding transcriptional LysR family regulator</fullName>
    </submittedName>
</protein>
<dbReference type="InterPro" id="IPR005119">
    <property type="entry name" value="LysR_subst-bd"/>
</dbReference>
<comment type="caution">
    <text evidence="6">The sequence shown here is derived from an EMBL/GenBank/DDBJ whole genome shotgun (WGS) entry which is preliminary data.</text>
</comment>
<evidence type="ECO:0000313" key="6">
    <source>
        <dbReference type="EMBL" id="TQL70797.1"/>
    </source>
</evidence>
<dbReference type="GO" id="GO:0003700">
    <property type="term" value="F:DNA-binding transcription factor activity"/>
    <property type="evidence" value="ECO:0007669"/>
    <property type="project" value="InterPro"/>
</dbReference>
<dbReference type="PROSITE" id="PS50931">
    <property type="entry name" value="HTH_LYSR"/>
    <property type="match status" value="1"/>
</dbReference>
<accession>A0A543ADZ1</accession>
<sequence length="310" mass="33707">MLDVRRLRLLAELAARGTLAEVAEALHQSPSSVSQQLGQLEKEVGVPLLRKTGRRVQLTAAAEVLVEHTTEILARLEAAEAAVTALGDETAGTVRVAVFQSVALAYMPQALADLTRRHPRLRVMLSQRAPEQALNDLAMRELDLVVAEFYPDHGAPHFEGVDRQPLTTDRLRLAVPPAGSGPAWDAITSLADAGRVPWAMEPPGTASRHWIEEQCRRAGFEPEVRYETDDVEAHVALVESGNAVALLSDLMRVRHRTAVRLIELPASPRRTVFTATRTTIAEDPGIIACRAALARVVPPDLTLPDLTLPG</sequence>
<dbReference type="SUPFAM" id="SSF46785">
    <property type="entry name" value="Winged helix' DNA-binding domain"/>
    <property type="match status" value="1"/>
</dbReference>
<dbReference type="InterPro" id="IPR000847">
    <property type="entry name" value="LysR_HTH_N"/>
</dbReference>
<reference evidence="6 7" key="1">
    <citation type="submission" date="2019-06" db="EMBL/GenBank/DDBJ databases">
        <title>Sequencing the genomes of 1000 actinobacteria strains.</title>
        <authorList>
            <person name="Klenk H.-P."/>
        </authorList>
    </citation>
    <scope>NUCLEOTIDE SEQUENCE [LARGE SCALE GENOMIC DNA]</scope>
    <source>
        <strain evidence="6 7">DSM 25218</strain>
    </source>
</reference>
<dbReference type="InterPro" id="IPR011991">
    <property type="entry name" value="ArsR-like_HTH"/>
</dbReference>
<name>A0A543ADZ1_9ACTN</name>
<dbReference type="GO" id="GO:0003677">
    <property type="term" value="F:DNA binding"/>
    <property type="evidence" value="ECO:0007669"/>
    <property type="project" value="UniProtKB-KW"/>
</dbReference>
<feature type="domain" description="HTH lysR-type" evidence="5">
    <location>
        <begin position="2"/>
        <end position="59"/>
    </location>
</feature>
<dbReference type="PANTHER" id="PTHR30346:SF29">
    <property type="entry name" value="LYSR SUBSTRATE-BINDING"/>
    <property type="match status" value="1"/>
</dbReference>
<dbReference type="Proteomes" id="UP000320209">
    <property type="component" value="Unassembled WGS sequence"/>
</dbReference>
<dbReference type="GO" id="GO:0032993">
    <property type="term" value="C:protein-DNA complex"/>
    <property type="evidence" value="ECO:0007669"/>
    <property type="project" value="TreeGrafter"/>
</dbReference>
<evidence type="ECO:0000259" key="5">
    <source>
        <dbReference type="PROSITE" id="PS50931"/>
    </source>
</evidence>
<evidence type="ECO:0000313" key="7">
    <source>
        <dbReference type="Proteomes" id="UP000320209"/>
    </source>
</evidence>
<organism evidence="6 7">
    <name type="scientific">Nocardioides albertanoniae</name>
    <dbReference type="NCBI Taxonomy" id="1175486"/>
    <lineage>
        <taxon>Bacteria</taxon>
        <taxon>Bacillati</taxon>
        <taxon>Actinomycetota</taxon>
        <taxon>Actinomycetes</taxon>
        <taxon>Propionibacteriales</taxon>
        <taxon>Nocardioidaceae</taxon>
        <taxon>Nocardioides</taxon>
    </lineage>
</organism>
<keyword evidence="4" id="KW-0804">Transcription</keyword>
<gene>
    <name evidence="6" type="ORF">FB381_4739</name>
</gene>
<dbReference type="PANTHER" id="PTHR30346">
    <property type="entry name" value="TRANSCRIPTIONAL DUAL REGULATOR HCAR-RELATED"/>
    <property type="match status" value="1"/>
</dbReference>
<dbReference type="Gene3D" id="1.10.10.10">
    <property type="entry name" value="Winged helix-like DNA-binding domain superfamily/Winged helix DNA-binding domain"/>
    <property type="match status" value="1"/>
</dbReference>
<keyword evidence="2" id="KW-0805">Transcription regulation</keyword>
<keyword evidence="7" id="KW-1185">Reference proteome</keyword>
<evidence type="ECO:0000256" key="3">
    <source>
        <dbReference type="ARBA" id="ARBA00023125"/>
    </source>
</evidence>
<dbReference type="EMBL" id="VFOV01000001">
    <property type="protein sequence ID" value="TQL70797.1"/>
    <property type="molecule type" value="Genomic_DNA"/>
</dbReference>
<dbReference type="OrthoDB" id="3673085at2"/>
<comment type="similarity">
    <text evidence="1">Belongs to the LysR transcriptional regulatory family.</text>
</comment>